<dbReference type="Pfam" id="PF00226">
    <property type="entry name" value="DnaJ"/>
    <property type="match status" value="1"/>
</dbReference>
<name>A0AAV1WNF8_LUPLU</name>
<protein>
    <recommendedName>
        <fullName evidence="2">J domain-containing protein</fullName>
    </recommendedName>
</protein>
<feature type="region of interest" description="Disordered" evidence="1">
    <location>
        <begin position="1"/>
        <end position="58"/>
    </location>
</feature>
<dbReference type="SUPFAM" id="SSF46565">
    <property type="entry name" value="Chaperone J-domain"/>
    <property type="match status" value="1"/>
</dbReference>
<organism evidence="3 4">
    <name type="scientific">Lupinus luteus</name>
    <name type="common">European yellow lupine</name>
    <dbReference type="NCBI Taxonomy" id="3873"/>
    <lineage>
        <taxon>Eukaryota</taxon>
        <taxon>Viridiplantae</taxon>
        <taxon>Streptophyta</taxon>
        <taxon>Embryophyta</taxon>
        <taxon>Tracheophyta</taxon>
        <taxon>Spermatophyta</taxon>
        <taxon>Magnoliopsida</taxon>
        <taxon>eudicotyledons</taxon>
        <taxon>Gunneridae</taxon>
        <taxon>Pentapetalae</taxon>
        <taxon>rosids</taxon>
        <taxon>fabids</taxon>
        <taxon>Fabales</taxon>
        <taxon>Fabaceae</taxon>
        <taxon>Papilionoideae</taxon>
        <taxon>50 kb inversion clade</taxon>
        <taxon>genistoids sensu lato</taxon>
        <taxon>core genistoids</taxon>
        <taxon>Genisteae</taxon>
        <taxon>Lupinus</taxon>
    </lineage>
</organism>
<sequence length="1320" mass="144361">MSTATATVHLRSPINTSSVDSTPHSPPPPQPLHQTPFPHFNAGTLPSSTTARARSKPRLVKLRKHSAKSRARTAAAGFNPFCSDQVTVDVVSDDSSCKFGDTGFVFCASGSGRDLSSEKKEASRIEKEMEIGNSGGVEFVFSAKGSEVESNSQENELKVVSGEGEFNFKGFGFNYKGNNLASSSNSEKGKCSEVERERPKCYDFVFGDDHSGKAPNFNVEKQESLGGNRNSDSVTGTNEVAHQNGHLGNDDIDKSKSAFGSSNCGSTAYSVFPSYKLTDEIKKLNINQSEGSGINGGSTNSHVNSSAGFEFGGSEKGFSIFGVSSGANSSHQESCTDATSENIGGKFVKECKRNDFENGTGCGIACGSAGIPCSKPSTREEGIRQFQCGKIPVSEESQLNGATEPFPSSSFGLDSIRNNYASTDHPFSEGHDKSNNCFTITPDSSKESFMDFKPPTWDPSCFKENLFPELNKKSELTKKGRSSKEKGSKHTGRKLKPHSLNKKPTSLDHLSKENSSLESPHCSGSHSPMDFSPYQETRADDLDVKASEELNDLHSKFPSDYKDEHIAAANRPVFTNTTDKRQGDLDSGKLLSRNGSPCVGDCHSSGPELVWPSLKTEQFSSRIIGASVDAGIDFSSNTEKQKADLFCFVHGPGDSKETDFAFSASSTVRGTSSFKCKQKKKYRRRKGCNTFVISPNMNGKFESSVQFSPLNTANMPSQSDGMNRSQTHDQFKEEGIAYSSAIHEACEKWRLRGNQAYKDGDLSEAEDFYTLGINSVPSSERSGCLIKPILLCYSNRAATRMRLGRIREALGDCQLATALDPTFQKAQMRIANCHLLLGEVENAQHCFNKCMESGSVVCLDRRVIVEAAEGLQKAQKVVDCINGAAELLKKRTSDAAGNALELLTTALSISSYSEKLLQMKAEALCLLQKYDAAIQLCERSQYLAEKNSVALSNSGNNSNISMCDSYSSVNVWRWSLISKCYFHLGKLEASLNVLEKLQQVVSVNDRCVIDYIEDSLSLAAIIRELLDHKTAGNEKFKLGKYKEAVENYTVALSSNIRSRPFAAICFCNRAAAHQALGQIADAIADCSMAMAINGEYAKAISRRASLHEKVRDYGQAACDLRKFISVLETQSNDKTKPSDSPSGSNGVKESRQAHQRLLSVEDQAKKGIPLDFYLILGIKAADTASDIKKAYHKAALRHHPDKAGQLLPRSEIGDEGEVWKEISQEVHKDADRLFKMIGEAYAVLSDPAKRSEYDLEEEIRKAHQSSRGGTCSRSSNFYGYGTPSGVYKSPSDKTSSRRYYGQQSQHQWKTHGHSYSYSRW</sequence>
<dbReference type="PANTHER" id="PTHR45181">
    <property type="entry name" value="HEAT SHOCK PROTEIN DNAJ WITH TETRATRICOPEPTIDE REPEAT-CONTAINING PROTEIN"/>
    <property type="match status" value="1"/>
</dbReference>
<feature type="region of interest" description="Disordered" evidence="1">
    <location>
        <begin position="572"/>
        <end position="592"/>
    </location>
</feature>
<evidence type="ECO:0000313" key="4">
    <source>
        <dbReference type="Proteomes" id="UP001497480"/>
    </source>
</evidence>
<dbReference type="InterPro" id="IPR001623">
    <property type="entry name" value="DnaJ_domain"/>
</dbReference>
<feature type="region of interest" description="Disordered" evidence="1">
    <location>
        <begin position="213"/>
        <end position="249"/>
    </location>
</feature>
<feature type="region of interest" description="Disordered" evidence="1">
    <location>
        <begin position="472"/>
        <end position="534"/>
    </location>
</feature>
<dbReference type="Proteomes" id="UP001497480">
    <property type="component" value="Unassembled WGS sequence"/>
</dbReference>
<dbReference type="PROSITE" id="PS00636">
    <property type="entry name" value="DNAJ_1"/>
    <property type="match status" value="1"/>
</dbReference>
<dbReference type="InterPro" id="IPR011990">
    <property type="entry name" value="TPR-like_helical_dom_sf"/>
</dbReference>
<dbReference type="SMART" id="SM00028">
    <property type="entry name" value="TPR"/>
    <property type="match status" value="8"/>
</dbReference>
<gene>
    <name evidence="3" type="ORF">LLUT_LOCUS11666</name>
</gene>
<dbReference type="InterPro" id="IPR018253">
    <property type="entry name" value="DnaJ_domain_CS"/>
</dbReference>
<dbReference type="Gene3D" id="1.25.40.10">
    <property type="entry name" value="Tetratricopeptide repeat domain"/>
    <property type="match status" value="3"/>
</dbReference>
<dbReference type="Gene3D" id="1.10.287.110">
    <property type="entry name" value="DnaJ domain"/>
    <property type="match status" value="1"/>
</dbReference>
<proteinExistence type="predicted"/>
<keyword evidence="4" id="KW-1185">Reference proteome</keyword>
<feature type="compositionally biased region" description="Basic and acidic residues" evidence="1">
    <location>
        <begin position="578"/>
        <end position="587"/>
    </location>
</feature>
<evidence type="ECO:0000259" key="2">
    <source>
        <dbReference type="PROSITE" id="PS50076"/>
    </source>
</evidence>
<feature type="region of interest" description="Disordered" evidence="1">
    <location>
        <begin position="1260"/>
        <end position="1306"/>
    </location>
</feature>
<reference evidence="3 4" key="1">
    <citation type="submission" date="2024-03" db="EMBL/GenBank/DDBJ databases">
        <authorList>
            <person name="Martinez-Hernandez J."/>
        </authorList>
    </citation>
    <scope>NUCLEOTIDE SEQUENCE [LARGE SCALE GENOMIC DNA]</scope>
</reference>
<evidence type="ECO:0000313" key="3">
    <source>
        <dbReference type="EMBL" id="CAL0310606.1"/>
    </source>
</evidence>
<dbReference type="PROSITE" id="PS50076">
    <property type="entry name" value="DNAJ_2"/>
    <property type="match status" value="1"/>
</dbReference>
<feature type="region of interest" description="Disordered" evidence="1">
    <location>
        <begin position="1130"/>
        <end position="1153"/>
    </location>
</feature>
<dbReference type="SMART" id="SM00271">
    <property type="entry name" value="DnaJ"/>
    <property type="match status" value="1"/>
</dbReference>
<feature type="compositionally biased region" description="Basic residues" evidence="1">
    <location>
        <begin position="489"/>
        <end position="501"/>
    </location>
</feature>
<dbReference type="SUPFAM" id="SSF48452">
    <property type="entry name" value="TPR-like"/>
    <property type="match status" value="2"/>
</dbReference>
<dbReference type="EMBL" id="CAXHTB010000008">
    <property type="protein sequence ID" value="CAL0310606.1"/>
    <property type="molecule type" value="Genomic_DNA"/>
</dbReference>
<dbReference type="InterPro" id="IPR019734">
    <property type="entry name" value="TPR_rpt"/>
</dbReference>
<feature type="compositionally biased region" description="Polar residues" evidence="1">
    <location>
        <begin position="1265"/>
        <end position="1277"/>
    </location>
</feature>
<feature type="compositionally biased region" description="Polar residues" evidence="1">
    <location>
        <begin position="1138"/>
        <end position="1147"/>
    </location>
</feature>
<feature type="compositionally biased region" description="Basic and acidic residues" evidence="1">
    <location>
        <begin position="472"/>
        <end position="488"/>
    </location>
</feature>
<dbReference type="PRINTS" id="PR00625">
    <property type="entry name" value="JDOMAIN"/>
</dbReference>
<feature type="domain" description="J" evidence="2">
    <location>
        <begin position="1171"/>
        <end position="1257"/>
    </location>
</feature>
<feature type="compositionally biased region" description="Polar residues" evidence="1">
    <location>
        <begin position="225"/>
        <end position="241"/>
    </location>
</feature>
<dbReference type="CDD" id="cd06257">
    <property type="entry name" value="DnaJ"/>
    <property type="match status" value="1"/>
</dbReference>
<feature type="compositionally biased region" description="Polar residues" evidence="1">
    <location>
        <begin position="513"/>
        <end position="526"/>
    </location>
</feature>
<dbReference type="PANTHER" id="PTHR45181:SF8">
    <property type="entry name" value="HEAT SHOCK PROTEIN DNAJ WITH TETRATRICOPEPTIDE REPEAT-CONTAINING PROTEIN"/>
    <property type="match status" value="1"/>
</dbReference>
<accession>A0AAV1WNF8</accession>
<dbReference type="InterPro" id="IPR036869">
    <property type="entry name" value="J_dom_sf"/>
</dbReference>
<comment type="caution">
    <text evidence="3">The sequence shown here is derived from an EMBL/GenBank/DDBJ whole genome shotgun (WGS) entry which is preliminary data.</text>
</comment>
<evidence type="ECO:0000256" key="1">
    <source>
        <dbReference type="SAM" id="MobiDB-lite"/>
    </source>
</evidence>